<dbReference type="SMART" id="SM01271">
    <property type="entry name" value="LSM14"/>
    <property type="match status" value="1"/>
</dbReference>
<dbReference type="OrthoDB" id="21539at2759"/>
<dbReference type="Proteomes" id="UP000241394">
    <property type="component" value="Chromosome LG5"/>
</dbReference>
<feature type="compositionally biased region" description="Polar residues" evidence="2">
    <location>
        <begin position="398"/>
        <end position="408"/>
    </location>
</feature>
<dbReference type="PANTHER" id="PTHR13586">
    <property type="entry name" value="SCD6 PROTEIN-RELATED"/>
    <property type="match status" value="1"/>
</dbReference>
<dbReference type="InParanoid" id="A0A2R6RKL6"/>
<dbReference type="SUPFAM" id="SSF50182">
    <property type="entry name" value="Sm-like ribonucleoproteins"/>
    <property type="match status" value="1"/>
</dbReference>
<feature type="short sequence motif" description="FFD box" evidence="1">
    <location>
        <begin position="528"/>
        <end position="543"/>
    </location>
</feature>
<evidence type="ECO:0000256" key="2">
    <source>
        <dbReference type="SAM" id="MobiDB-lite"/>
    </source>
</evidence>
<dbReference type="InterPro" id="IPR010920">
    <property type="entry name" value="LSM_dom_sf"/>
</dbReference>
<dbReference type="CDD" id="cd01736">
    <property type="entry name" value="LSm14_N"/>
    <property type="match status" value="1"/>
</dbReference>
<feature type="compositionally biased region" description="Polar residues" evidence="2">
    <location>
        <begin position="439"/>
        <end position="449"/>
    </location>
</feature>
<dbReference type="PROSITE" id="PS51512">
    <property type="entry name" value="DFDF"/>
    <property type="match status" value="1"/>
</dbReference>
<evidence type="ECO:0000259" key="3">
    <source>
        <dbReference type="PROSITE" id="PS51512"/>
    </source>
</evidence>
<dbReference type="InterPro" id="IPR019050">
    <property type="entry name" value="FDF_dom"/>
</dbReference>
<comment type="caution">
    <text evidence="6">The sequence shown here is derived from an EMBL/GenBank/DDBJ whole genome shotgun (WGS) entry which is preliminary data.</text>
</comment>
<dbReference type="Pfam" id="PF12701">
    <property type="entry name" value="LSM14"/>
    <property type="match status" value="1"/>
</dbReference>
<evidence type="ECO:0000256" key="1">
    <source>
        <dbReference type="PROSITE-ProRule" id="PRU00846"/>
    </source>
</evidence>
<dbReference type="Pfam" id="PF09532">
    <property type="entry name" value="FDF"/>
    <property type="match status" value="1"/>
</dbReference>
<dbReference type="InterPro" id="IPR025761">
    <property type="entry name" value="FFD_box"/>
</dbReference>
<dbReference type="GO" id="GO:0034063">
    <property type="term" value="P:stress granule assembly"/>
    <property type="evidence" value="ECO:0007669"/>
    <property type="project" value="TreeGrafter"/>
</dbReference>
<dbReference type="PANTHER" id="PTHR13586:SF16">
    <property type="entry name" value="PROTEIN DECAPPING 5-LIKE"/>
    <property type="match status" value="1"/>
</dbReference>
<gene>
    <name evidence="6" type="ORF">CEY00_Acc05854</name>
</gene>
<reference evidence="6 7" key="1">
    <citation type="submission" date="2017-07" db="EMBL/GenBank/DDBJ databases">
        <title>An improved, manually edited Actinidia chinensis var. chinensis (kiwifruit) genome highlights the challenges associated with draft genomes and gene prediction in plants.</title>
        <authorList>
            <person name="Pilkington S."/>
            <person name="Crowhurst R."/>
            <person name="Hilario E."/>
            <person name="Nardozza S."/>
            <person name="Fraser L."/>
            <person name="Peng Y."/>
            <person name="Gunaseelan K."/>
            <person name="Simpson R."/>
            <person name="Tahir J."/>
            <person name="Deroles S."/>
            <person name="Templeton K."/>
            <person name="Luo Z."/>
            <person name="Davy M."/>
            <person name="Cheng C."/>
            <person name="Mcneilage M."/>
            <person name="Scaglione D."/>
            <person name="Liu Y."/>
            <person name="Zhang Q."/>
            <person name="Datson P."/>
            <person name="De Silva N."/>
            <person name="Gardiner S."/>
            <person name="Bassett H."/>
            <person name="Chagne D."/>
            <person name="Mccallum J."/>
            <person name="Dzierzon H."/>
            <person name="Deng C."/>
            <person name="Wang Y.-Y."/>
            <person name="Barron N."/>
            <person name="Manako K."/>
            <person name="Bowen J."/>
            <person name="Foster T."/>
            <person name="Erridge Z."/>
            <person name="Tiffin H."/>
            <person name="Waite C."/>
            <person name="Davies K."/>
            <person name="Grierson E."/>
            <person name="Laing W."/>
            <person name="Kirk R."/>
            <person name="Chen X."/>
            <person name="Wood M."/>
            <person name="Montefiori M."/>
            <person name="Brummell D."/>
            <person name="Schwinn K."/>
            <person name="Catanach A."/>
            <person name="Fullerton C."/>
            <person name="Li D."/>
            <person name="Meiyalaghan S."/>
            <person name="Nieuwenhuizen N."/>
            <person name="Read N."/>
            <person name="Prakash R."/>
            <person name="Hunter D."/>
            <person name="Zhang H."/>
            <person name="Mckenzie M."/>
            <person name="Knabel M."/>
            <person name="Harris A."/>
            <person name="Allan A."/>
            <person name="Chen A."/>
            <person name="Janssen B."/>
            <person name="Plunkett B."/>
            <person name="Dwamena C."/>
            <person name="Voogd C."/>
            <person name="Leif D."/>
            <person name="Lafferty D."/>
            <person name="Souleyre E."/>
            <person name="Varkonyi-Gasic E."/>
            <person name="Gambi F."/>
            <person name="Hanley J."/>
            <person name="Yao J.-L."/>
            <person name="Cheung J."/>
            <person name="David K."/>
            <person name="Warren B."/>
            <person name="Marsh K."/>
            <person name="Snowden K."/>
            <person name="Lin-Wang K."/>
            <person name="Brian L."/>
            <person name="Martinez-Sanchez M."/>
            <person name="Wang M."/>
            <person name="Ileperuma N."/>
            <person name="Macnee N."/>
            <person name="Campin R."/>
            <person name="Mcatee P."/>
            <person name="Drummond R."/>
            <person name="Espley R."/>
            <person name="Ireland H."/>
            <person name="Wu R."/>
            <person name="Atkinson R."/>
            <person name="Karunairetnam S."/>
            <person name="Bulley S."/>
            <person name="Chunkath S."/>
            <person name="Hanley Z."/>
            <person name="Storey R."/>
            <person name="Thrimawithana A."/>
            <person name="Thomson S."/>
            <person name="David C."/>
            <person name="Testolin R."/>
        </authorList>
    </citation>
    <scope>NUCLEOTIDE SEQUENCE [LARGE SCALE GENOMIC DNA]</scope>
    <source>
        <strain evidence="7">cv. Red5</strain>
        <tissue evidence="6">Young leaf</tissue>
    </source>
</reference>
<proteinExistence type="predicted"/>
<feature type="compositionally biased region" description="Gly residues" evidence="2">
    <location>
        <begin position="575"/>
        <end position="587"/>
    </location>
</feature>
<dbReference type="AlphaFoldDB" id="A0A2R6RKL6"/>
<feature type="domain" description="FFD box profile" evidence="4">
    <location>
        <begin position="528"/>
        <end position="543"/>
    </location>
</feature>
<keyword evidence="7" id="KW-1185">Reference proteome</keyword>
<dbReference type="SMART" id="SM01199">
    <property type="entry name" value="FDF"/>
    <property type="match status" value="1"/>
</dbReference>
<feature type="compositionally biased region" description="Pro residues" evidence="2">
    <location>
        <begin position="385"/>
        <end position="394"/>
    </location>
</feature>
<accession>A0A2R6RKL6</accession>
<name>A0A2R6RKL6_ACTCC</name>
<evidence type="ECO:0000259" key="5">
    <source>
        <dbReference type="PROSITE" id="PS52002"/>
    </source>
</evidence>
<organism evidence="6 7">
    <name type="scientific">Actinidia chinensis var. chinensis</name>
    <name type="common">Chinese soft-hair kiwi</name>
    <dbReference type="NCBI Taxonomy" id="1590841"/>
    <lineage>
        <taxon>Eukaryota</taxon>
        <taxon>Viridiplantae</taxon>
        <taxon>Streptophyta</taxon>
        <taxon>Embryophyta</taxon>
        <taxon>Tracheophyta</taxon>
        <taxon>Spermatophyta</taxon>
        <taxon>Magnoliopsida</taxon>
        <taxon>eudicotyledons</taxon>
        <taxon>Gunneridae</taxon>
        <taxon>Pentapetalae</taxon>
        <taxon>asterids</taxon>
        <taxon>Ericales</taxon>
        <taxon>Actinidiaceae</taxon>
        <taxon>Actinidia</taxon>
    </lineage>
</organism>
<dbReference type="GO" id="GO:0033962">
    <property type="term" value="P:P-body assembly"/>
    <property type="evidence" value="ECO:0007669"/>
    <property type="project" value="TreeGrafter"/>
</dbReference>
<dbReference type="GO" id="GO:0000932">
    <property type="term" value="C:P-body"/>
    <property type="evidence" value="ECO:0007669"/>
    <property type="project" value="TreeGrafter"/>
</dbReference>
<dbReference type="STRING" id="1590841.A0A2R6RKL6"/>
<sequence length="607" mass="63948">MATAAAPGPSICSPESFIGCPISLITKSEIRYEGLVSSLNTVETSIGLCNVRSFGTEGRKKDGPQVPQSNTVYDYILFRGSDIKDIQVKATLPTQIMPSMYNDPAIIQTYGSQAAVASPSLPTAGARSLQDPNASLMGIPNSTFQGSVPLYQPNGSPGSWGSAIPPMPTNDTGLTIPMYSQGFYGVSNGLEAQQQSLLPPHGLSISPSVQQSVHTMNASLPTGASNLSALQLSKFPPPMLPSFGTGTLNLPPSLPSWESSAVASGSSTSSMPTMASTLDFLPAISSTSMPLVSPSTIFLENITLSPTVPYKPTVSSSFTQGNGASEPELSVAGTSGSFMNVGVKPPLVTPGQLLQPRATKASSSPSSQTTQKDVPIMLDTQKPILPLPSPPVHKPQPTKASSSQSSRIAQKDVPTMDDSQGPILPLPSRPVHRPWPAKASSSQSSQTPQKYVPTMVDAKRPILRLPSPPVHKTSPSMTGLTEDFDFMAMNEKFNKEEIWGHLGKSNKVLGIGHGSQNENGDGQSKSEGGYVKDDFFDSLSSNALDSNLHNGKTKLSERMKMDAKTFGDSARHQGGRGGSGLGRGGYSRGAYYPKSHGYTGRGKGHQT</sequence>
<feature type="region of interest" description="Disordered" evidence="2">
    <location>
        <begin position="381"/>
        <end position="450"/>
    </location>
</feature>
<dbReference type="PROSITE" id="PS52002">
    <property type="entry name" value="SM"/>
    <property type="match status" value="1"/>
</dbReference>
<evidence type="ECO:0000259" key="4">
    <source>
        <dbReference type="PROSITE" id="PS51513"/>
    </source>
</evidence>
<evidence type="ECO:0000313" key="7">
    <source>
        <dbReference type="Proteomes" id="UP000241394"/>
    </source>
</evidence>
<dbReference type="Gene3D" id="2.30.30.100">
    <property type="match status" value="1"/>
</dbReference>
<dbReference type="PROSITE" id="PS51513">
    <property type="entry name" value="FFD"/>
    <property type="match status" value="1"/>
</dbReference>
<feature type="domain" description="Sm" evidence="5">
    <location>
        <begin position="9"/>
        <end position="92"/>
    </location>
</feature>
<dbReference type="GO" id="GO:0003729">
    <property type="term" value="F:mRNA binding"/>
    <property type="evidence" value="ECO:0007669"/>
    <property type="project" value="TreeGrafter"/>
</dbReference>
<evidence type="ECO:0000313" key="6">
    <source>
        <dbReference type="EMBL" id="PSS30568.1"/>
    </source>
</evidence>
<feature type="region of interest" description="Disordered" evidence="2">
    <location>
        <begin position="564"/>
        <end position="607"/>
    </location>
</feature>
<reference evidence="7" key="2">
    <citation type="journal article" date="2018" name="BMC Genomics">
        <title>A manually annotated Actinidia chinensis var. chinensis (kiwifruit) genome highlights the challenges associated with draft genomes and gene prediction in plants.</title>
        <authorList>
            <person name="Pilkington S.M."/>
            <person name="Crowhurst R."/>
            <person name="Hilario E."/>
            <person name="Nardozza S."/>
            <person name="Fraser L."/>
            <person name="Peng Y."/>
            <person name="Gunaseelan K."/>
            <person name="Simpson R."/>
            <person name="Tahir J."/>
            <person name="Deroles S.C."/>
            <person name="Templeton K."/>
            <person name="Luo Z."/>
            <person name="Davy M."/>
            <person name="Cheng C."/>
            <person name="McNeilage M."/>
            <person name="Scaglione D."/>
            <person name="Liu Y."/>
            <person name="Zhang Q."/>
            <person name="Datson P."/>
            <person name="De Silva N."/>
            <person name="Gardiner S.E."/>
            <person name="Bassett H."/>
            <person name="Chagne D."/>
            <person name="McCallum J."/>
            <person name="Dzierzon H."/>
            <person name="Deng C."/>
            <person name="Wang Y.Y."/>
            <person name="Barron L."/>
            <person name="Manako K."/>
            <person name="Bowen J."/>
            <person name="Foster T.M."/>
            <person name="Erridge Z.A."/>
            <person name="Tiffin H."/>
            <person name="Waite C.N."/>
            <person name="Davies K.M."/>
            <person name="Grierson E.P."/>
            <person name="Laing W.A."/>
            <person name="Kirk R."/>
            <person name="Chen X."/>
            <person name="Wood M."/>
            <person name="Montefiori M."/>
            <person name="Brummell D.A."/>
            <person name="Schwinn K.E."/>
            <person name="Catanach A."/>
            <person name="Fullerton C."/>
            <person name="Li D."/>
            <person name="Meiyalaghan S."/>
            <person name="Nieuwenhuizen N."/>
            <person name="Read N."/>
            <person name="Prakash R."/>
            <person name="Hunter D."/>
            <person name="Zhang H."/>
            <person name="McKenzie M."/>
            <person name="Knabel M."/>
            <person name="Harris A."/>
            <person name="Allan A.C."/>
            <person name="Gleave A."/>
            <person name="Chen A."/>
            <person name="Janssen B.J."/>
            <person name="Plunkett B."/>
            <person name="Ampomah-Dwamena C."/>
            <person name="Voogd C."/>
            <person name="Leif D."/>
            <person name="Lafferty D."/>
            <person name="Souleyre E.J.F."/>
            <person name="Varkonyi-Gasic E."/>
            <person name="Gambi F."/>
            <person name="Hanley J."/>
            <person name="Yao J.L."/>
            <person name="Cheung J."/>
            <person name="David K.M."/>
            <person name="Warren B."/>
            <person name="Marsh K."/>
            <person name="Snowden K.C."/>
            <person name="Lin-Wang K."/>
            <person name="Brian L."/>
            <person name="Martinez-Sanchez M."/>
            <person name="Wang M."/>
            <person name="Ileperuma N."/>
            <person name="Macnee N."/>
            <person name="Campin R."/>
            <person name="McAtee P."/>
            <person name="Drummond R.S.M."/>
            <person name="Espley R.V."/>
            <person name="Ireland H.S."/>
            <person name="Wu R."/>
            <person name="Atkinson R.G."/>
            <person name="Karunairetnam S."/>
            <person name="Bulley S."/>
            <person name="Chunkath S."/>
            <person name="Hanley Z."/>
            <person name="Storey R."/>
            <person name="Thrimawithana A.H."/>
            <person name="Thomson S."/>
            <person name="David C."/>
            <person name="Testolin R."/>
            <person name="Huang H."/>
            <person name="Hellens R.P."/>
            <person name="Schaffer R.J."/>
        </authorList>
    </citation>
    <scope>NUCLEOTIDE SEQUENCE [LARGE SCALE GENOMIC DNA]</scope>
    <source>
        <strain evidence="7">cv. Red5</strain>
    </source>
</reference>
<dbReference type="InterPro" id="IPR025762">
    <property type="entry name" value="DFDF"/>
</dbReference>
<dbReference type="InterPro" id="IPR025609">
    <property type="entry name" value="Lsm14-like_N"/>
</dbReference>
<dbReference type="Gramene" id="PSS30568">
    <property type="protein sequence ID" value="PSS30568"/>
    <property type="gene ID" value="CEY00_Acc05854"/>
</dbReference>
<dbReference type="EMBL" id="NKQK01000005">
    <property type="protein sequence ID" value="PSS30568.1"/>
    <property type="molecule type" value="Genomic_DNA"/>
</dbReference>
<dbReference type="InterPro" id="IPR047575">
    <property type="entry name" value="Sm"/>
</dbReference>
<protein>
    <submittedName>
        <fullName evidence="6">Protein decapping like</fullName>
    </submittedName>
</protein>
<feature type="domain" description="DFDF" evidence="3">
    <location>
        <begin position="472"/>
        <end position="508"/>
    </location>
</feature>